<dbReference type="Gene3D" id="3.40.50.1820">
    <property type="entry name" value="alpha/beta hydrolase"/>
    <property type="match status" value="1"/>
</dbReference>
<sequence length="136" mass="14679">MASQLVPDWQTTLDALQKLDSVGDDQPVGYYGLSQGGEMGIRLVATEPRITAAVLGLIGSEWLTDDAARITIPVEFVLQLDDEGSPRDSVMKLFDALGSTEKTLHANPGSHYRVPSFEIDSSVRFFARHLGTAGSS</sequence>
<evidence type="ECO:0000313" key="1">
    <source>
        <dbReference type="EMBL" id="MDR7385777.1"/>
    </source>
</evidence>
<dbReference type="SUPFAM" id="SSF53474">
    <property type="entry name" value="alpha/beta-Hydrolases"/>
    <property type="match status" value="1"/>
</dbReference>
<comment type="caution">
    <text evidence="1">The sequence shown here is derived from an EMBL/GenBank/DDBJ whole genome shotgun (WGS) entry which is preliminary data.</text>
</comment>
<dbReference type="RefSeq" id="WP_310243150.1">
    <property type="nucleotide sequence ID" value="NZ_JAVDYE010000001.1"/>
</dbReference>
<proteinExistence type="predicted"/>
<protein>
    <submittedName>
        <fullName evidence="1">Cephalosporin-C deacetylase-like acetyl esterase</fullName>
    </submittedName>
</protein>
<reference evidence="1 2" key="1">
    <citation type="submission" date="2023-07" db="EMBL/GenBank/DDBJ databases">
        <title>Sequencing the genomes of 1000 actinobacteria strains.</title>
        <authorList>
            <person name="Klenk H.-P."/>
        </authorList>
    </citation>
    <scope>NUCLEOTIDE SEQUENCE [LARGE SCALE GENOMIC DNA]</scope>
    <source>
        <strain evidence="1 2">DSM 45554</strain>
    </source>
</reference>
<dbReference type="Proteomes" id="UP001183585">
    <property type="component" value="Unassembled WGS sequence"/>
</dbReference>
<keyword evidence="2" id="KW-1185">Reference proteome</keyword>
<accession>A0ABU2CWQ9</accession>
<organism evidence="1 2">
    <name type="scientific">Promicromonospora iranensis</name>
    <dbReference type="NCBI Taxonomy" id="1105144"/>
    <lineage>
        <taxon>Bacteria</taxon>
        <taxon>Bacillati</taxon>
        <taxon>Actinomycetota</taxon>
        <taxon>Actinomycetes</taxon>
        <taxon>Micrococcales</taxon>
        <taxon>Promicromonosporaceae</taxon>
        <taxon>Promicromonospora</taxon>
    </lineage>
</organism>
<gene>
    <name evidence="1" type="ORF">J2S48_005292</name>
</gene>
<dbReference type="InterPro" id="IPR029058">
    <property type="entry name" value="AB_hydrolase_fold"/>
</dbReference>
<name>A0ABU2CWQ9_9MICO</name>
<dbReference type="EMBL" id="JAVDYE010000001">
    <property type="protein sequence ID" value="MDR7385777.1"/>
    <property type="molecule type" value="Genomic_DNA"/>
</dbReference>
<evidence type="ECO:0000313" key="2">
    <source>
        <dbReference type="Proteomes" id="UP001183585"/>
    </source>
</evidence>